<dbReference type="EMBL" id="CP045899">
    <property type="protein sequence ID" value="QQP41291.1"/>
    <property type="molecule type" value="Genomic_DNA"/>
</dbReference>
<feature type="non-terminal residue" evidence="1">
    <location>
        <position position="54"/>
    </location>
</feature>
<dbReference type="AlphaFoldDB" id="A0A7T8K0R8"/>
<protein>
    <recommendedName>
        <fullName evidence="3">DUF659 domain-containing protein</fullName>
    </recommendedName>
</protein>
<evidence type="ECO:0000313" key="1">
    <source>
        <dbReference type="EMBL" id="QQP41291.1"/>
    </source>
</evidence>
<feature type="non-terminal residue" evidence="1">
    <location>
        <position position="1"/>
    </location>
</feature>
<organism evidence="1 2">
    <name type="scientific">Caligus rogercresseyi</name>
    <name type="common">Sea louse</name>
    <dbReference type="NCBI Taxonomy" id="217165"/>
    <lineage>
        <taxon>Eukaryota</taxon>
        <taxon>Metazoa</taxon>
        <taxon>Ecdysozoa</taxon>
        <taxon>Arthropoda</taxon>
        <taxon>Crustacea</taxon>
        <taxon>Multicrustacea</taxon>
        <taxon>Hexanauplia</taxon>
        <taxon>Copepoda</taxon>
        <taxon>Siphonostomatoida</taxon>
        <taxon>Caligidae</taxon>
        <taxon>Caligus</taxon>
    </lineage>
</organism>
<dbReference type="Proteomes" id="UP000595437">
    <property type="component" value="Chromosome 10"/>
</dbReference>
<evidence type="ECO:0008006" key="3">
    <source>
        <dbReference type="Google" id="ProtNLM"/>
    </source>
</evidence>
<dbReference type="OrthoDB" id="6618694at2759"/>
<name>A0A7T8K0R8_CALRO</name>
<gene>
    <name evidence="1" type="ORF">FKW44_015608</name>
</gene>
<reference evidence="2" key="1">
    <citation type="submission" date="2021-01" db="EMBL/GenBank/DDBJ databases">
        <title>Caligus Genome Assembly.</title>
        <authorList>
            <person name="Gallardo-Escarate C."/>
        </authorList>
    </citation>
    <scope>NUCLEOTIDE SEQUENCE [LARGE SCALE GENOMIC DNA]</scope>
</reference>
<accession>A0A7T8K0R8</accession>
<keyword evidence="2" id="KW-1185">Reference proteome</keyword>
<proteinExistence type="predicted"/>
<sequence>YEASLAEIIVTDVAEFMRKCGRDLRFFYPSLMHVTCICHLLHRVVDKVKDHFAD</sequence>
<evidence type="ECO:0000313" key="2">
    <source>
        <dbReference type="Proteomes" id="UP000595437"/>
    </source>
</evidence>